<dbReference type="InterPro" id="IPR000683">
    <property type="entry name" value="Gfo/Idh/MocA-like_OxRdtase_N"/>
</dbReference>
<evidence type="ECO:0000313" key="5">
    <source>
        <dbReference type="EMBL" id="MBC2666750.1"/>
    </source>
</evidence>
<comment type="similarity">
    <text evidence="1">Belongs to the Gfo/Idh/MocA family.</text>
</comment>
<dbReference type="GO" id="GO:0016491">
    <property type="term" value="F:oxidoreductase activity"/>
    <property type="evidence" value="ECO:0007669"/>
    <property type="project" value="UniProtKB-KW"/>
</dbReference>
<dbReference type="InterPro" id="IPR036291">
    <property type="entry name" value="NAD(P)-bd_dom_sf"/>
</dbReference>
<dbReference type="EMBL" id="JACLAW010000011">
    <property type="protein sequence ID" value="MBC2666750.1"/>
    <property type="molecule type" value="Genomic_DNA"/>
</dbReference>
<dbReference type="Gene3D" id="3.40.50.720">
    <property type="entry name" value="NAD(P)-binding Rossmann-like Domain"/>
    <property type="match status" value="1"/>
</dbReference>
<evidence type="ECO:0000256" key="2">
    <source>
        <dbReference type="ARBA" id="ARBA00023002"/>
    </source>
</evidence>
<comment type="caution">
    <text evidence="5">The sequence shown here is derived from an EMBL/GenBank/DDBJ whole genome shotgun (WGS) entry which is preliminary data.</text>
</comment>
<name>A0A7X1KMW9_9SPHN</name>
<gene>
    <name evidence="5" type="ORF">H7F51_14615</name>
</gene>
<sequence length="346" mass="37477">MQEIGVGLIGYGLGGKVFHAAFITRTAGMRLRAVVSRDPAKVHHDHPEVAVVPHVDELLTRPDIDLVVVASPDELHAGHALAALAAGKHVVVDKPFATSLADARRVVEAAERSGKMLTIHHNRRWDADFLTLQDLIASGRLGRIVHFESRFDRWRPEPGATWKEARAGGSWLDLGPHLVDQALVLFGMPTAVTADLAVLRDGAPAPDWFEVILHYEAMRVTLHSSKLAADHRLRFAVHGTTGTWLKHGIDPQEPAIVGGAIPGGAVWGHDPDHGRLTSGQNSDKPEYIANRNGDYGLFWRQLVAAIHGEGANPVPAEDAIQVMTVIQAGLDSAQLRRTVDLVADPV</sequence>
<dbReference type="RefSeq" id="WP_185665040.1">
    <property type="nucleotide sequence ID" value="NZ_JACLAW010000011.1"/>
</dbReference>
<feature type="domain" description="Gfo/Idh/MocA-like oxidoreductase C-terminal" evidence="4">
    <location>
        <begin position="134"/>
        <end position="341"/>
    </location>
</feature>
<dbReference type="NCBIfam" id="NF008607">
    <property type="entry name" value="PRK11579.1"/>
    <property type="match status" value="1"/>
</dbReference>
<evidence type="ECO:0000256" key="1">
    <source>
        <dbReference type="ARBA" id="ARBA00010928"/>
    </source>
</evidence>
<evidence type="ECO:0000313" key="6">
    <source>
        <dbReference type="Proteomes" id="UP000566813"/>
    </source>
</evidence>
<dbReference type="InterPro" id="IPR051317">
    <property type="entry name" value="Gfo/Idh/MocA_oxidoreduct"/>
</dbReference>
<evidence type="ECO:0000259" key="3">
    <source>
        <dbReference type="Pfam" id="PF01408"/>
    </source>
</evidence>
<evidence type="ECO:0000259" key="4">
    <source>
        <dbReference type="Pfam" id="PF02894"/>
    </source>
</evidence>
<keyword evidence="6" id="KW-1185">Reference proteome</keyword>
<dbReference type="PANTHER" id="PTHR43708">
    <property type="entry name" value="CONSERVED EXPRESSED OXIDOREDUCTASE (EUROFUNG)"/>
    <property type="match status" value="1"/>
</dbReference>
<dbReference type="PANTHER" id="PTHR43708:SF5">
    <property type="entry name" value="CONSERVED EXPRESSED OXIDOREDUCTASE (EUROFUNG)-RELATED"/>
    <property type="match status" value="1"/>
</dbReference>
<organism evidence="5 6">
    <name type="scientific">Novosphingobium flavum</name>
    <dbReference type="NCBI Taxonomy" id="1778672"/>
    <lineage>
        <taxon>Bacteria</taxon>
        <taxon>Pseudomonadati</taxon>
        <taxon>Pseudomonadota</taxon>
        <taxon>Alphaproteobacteria</taxon>
        <taxon>Sphingomonadales</taxon>
        <taxon>Sphingomonadaceae</taxon>
        <taxon>Novosphingobium</taxon>
    </lineage>
</organism>
<dbReference type="SUPFAM" id="SSF51735">
    <property type="entry name" value="NAD(P)-binding Rossmann-fold domains"/>
    <property type="match status" value="1"/>
</dbReference>
<dbReference type="SUPFAM" id="SSF55347">
    <property type="entry name" value="Glyceraldehyde-3-phosphate dehydrogenase-like, C-terminal domain"/>
    <property type="match status" value="1"/>
</dbReference>
<dbReference type="Proteomes" id="UP000566813">
    <property type="component" value="Unassembled WGS sequence"/>
</dbReference>
<dbReference type="Pfam" id="PF02894">
    <property type="entry name" value="GFO_IDH_MocA_C"/>
    <property type="match status" value="1"/>
</dbReference>
<proteinExistence type="inferred from homology"/>
<dbReference type="AlphaFoldDB" id="A0A7X1KMW9"/>
<feature type="domain" description="Gfo/Idh/MocA-like oxidoreductase N-terminal" evidence="3">
    <location>
        <begin position="4"/>
        <end position="121"/>
    </location>
</feature>
<reference evidence="5 6" key="1">
    <citation type="submission" date="2020-08" db="EMBL/GenBank/DDBJ databases">
        <title>The genome sequence of type strain Novosphingobium flavum NBRC 111647.</title>
        <authorList>
            <person name="Liu Y."/>
        </authorList>
    </citation>
    <scope>NUCLEOTIDE SEQUENCE [LARGE SCALE GENOMIC DNA]</scope>
    <source>
        <strain evidence="5 6">NBRC 111647</strain>
    </source>
</reference>
<accession>A0A7X1KMW9</accession>
<protein>
    <submittedName>
        <fullName evidence="5">Oxidoreductase</fullName>
    </submittedName>
</protein>
<dbReference type="Pfam" id="PF01408">
    <property type="entry name" value="GFO_IDH_MocA"/>
    <property type="match status" value="1"/>
</dbReference>
<dbReference type="Gene3D" id="3.30.360.10">
    <property type="entry name" value="Dihydrodipicolinate Reductase, domain 2"/>
    <property type="match status" value="1"/>
</dbReference>
<dbReference type="GO" id="GO:0000166">
    <property type="term" value="F:nucleotide binding"/>
    <property type="evidence" value="ECO:0007669"/>
    <property type="project" value="InterPro"/>
</dbReference>
<keyword evidence="2" id="KW-0560">Oxidoreductase</keyword>
<dbReference type="InterPro" id="IPR004104">
    <property type="entry name" value="Gfo/Idh/MocA-like_OxRdtase_C"/>
</dbReference>